<proteinExistence type="predicted"/>
<dbReference type="NCBIfam" id="NF007766">
    <property type="entry name" value="PRK10449.1"/>
    <property type="match status" value="1"/>
</dbReference>
<feature type="domain" description="DUF306" evidence="1">
    <location>
        <begin position="26"/>
        <end position="127"/>
    </location>
</feature>
<evidence type="ECO:0000313" key="3">
    <source>
        <dbReference type="Proteomes" id="UP000295530"/>
    </source>
</evidence>
<dbReference type="AlphaFoldDB" id="A0A4R6EWW3"/>
<sequence length="137" mass="14883">MTVALLAAGMMLAGCVSTSDVTTQPEQLQHHRFVLESFNGKNVTSQKPLELSFGEDMHISGNMCNQFTGEGKLSDGGMKVKNMAMTKKLCTDPQLNQLDNTLSAMLHDGVQVDLTEDQLTLGTSNDSLVYKLADLMN</sequence>
<comment type="caution">
    <text evidence="2">The sequence shown here is derived from an EMBL/GenBank/DDBJ whole genome shotgun (WGS) entry which is preliminary data.</text>
</comment>
<dbReference type="InterPro" id="IPR038670">
    <property type="entry name" value="HslJ-like_sf"/>
</dbReference>
<dbReference type="PANTHER" id="PTHR35535:SF1">
    <property type="entry name" value="HEAT SHOCK PROTEIN HSLJ"/>
    <property type="match status" value="1"/>
</dbReference>
<evidence type="ECO:0000313" key="2">
    <source>
        <dbReference type="EMBL" id="TDN64229.1"/>
    </source>
</evidence>
<dbReference type="Pfam" id="PF03724">
    <property type="entry name" value="META"/>
    <property type="match status" value="1"/>
</dbReference>
<dbReference type="EMBL" id="SNVX01000001">
    <property type="protein sequence ID" value="TDN64229.1"/>
    <property type="molecule type" value="Genomic_DNA"/>
</dbReference>
<keyword evidence="2" id="KW-0346">Stress response</keyword>
<dbReference type="PANTHER" id="PTHR35535">
    <property type="entry name" value="HEAT SHOCK PROTEIN HSLJ"/>
    <property type="match status" value="1"/>
</dbReference>
<evidence type="ECO:0000259" key="1">
    <source>
        <dbReference type="Pfam" id="PF03724"/>
    </source>
</evidence>
<dbReference type="Gene3D" id="2.40.128.270">
    <property type="match status" value="1"/>
</dbReference>
<organism evidence="2 3">
    <name type="scientific">Scandinavium goeteborgense</name>
    <dbReference type="NCBI Taxonomy" id="1851514"/>
    <lineage>
        <taxon>Bacteria</taxon>
        <taxon>Pseudomonadati</taxon>
        <taxon>Pseudomonadota</taxon>
        <taxon>Gammaproteobacteria</taxon>
        <taxon>Enterobacterales</taxon>
        <taxon>Enterobacteriaceae</taxon>
        <taxon>Scandinavium</taxon>
    </lineage>
</organism>
<dbReference type="Proteomes" id="UP000295530">
    <property type="component" value="Unassembled WGS sequence"/>
</dbReference>
<accession>A0A4R6EWW3</accession>
<gene>
    <name evidence="2" type="ORF">EC847_101153</name>
</gene>
<dbReference type="InterPro" id="IPR005184">
    <property type="entry name" value="DUF306_Meta_HslJ"/>
</dbReference>
<protein>
    <submittedName>
        <fullName evidence="2">Heat shock protein HslJ</fullName>
    </submittedName>
</protein>
<dbReference type="InterPro" id="IPR053147">
    <property type="entry name" value="Hsp_HslJ-like"/>
</dbReference>
<name>A0A4R6EWW3_SCAGO</name>
<reference evidence="2 3" key="1">
    <citation type="submission" date="2019-03" db="EMBL/GenBank/DDBJ databases">
        <title>Genomic analyses of the natural microbiome of Caenorhabditis elegans.</title>
        <authorList>
            <person name="Samuel B."/>
        </authorList>
    </citation>
    <scope>NUCLEOTIDE SEQUENCE [LARGE SCALE GENOMIC DNA]</scope>
    <source>
        <strain evidence="2 3">BIGb0156</strain>
    </source>
</reference>
<keyword evidence="3" id="KW-1185">Reference proteome</keyword>